<name>A0A8T3AET0_DENNO</name>
<dbReference type="InterPro" id="IPR013103">
    <property type="entry name" value="RVT_2"/>
</dbReference>
<organism evidence="2 3">
    <name type="scientific">Dendrobium nobile</name>
    <name type="common">Orchid</name>
    <dbReference type="NCBI Taxonomy" id="94219"/>
    <lineage>
        <taxon>Eukaryota</taxon>
        <taxon>Viridiplantae</taxon>
        <taxon>Streptophyta</taxon>
        <taxon>Embryophyta</taxon>
        <taxon>Tracheophyta</taxon>
        <taxon>Spermatophyta</taxon>
        <taxon>Magnoliopsida</taxon>
        <taxon>Liliopsida</taxon>
        <taxon>Asparagales</taxon>
        <taxon>Orchidaceae</taxon>
        <taxon>Epidendroideae</taxon>
        <taxon>Malaxideae</taxon>
        <taxon>Dendrobiinae</taxon>
        <taxon>Dendrobium</taxon>
    </lineage>
</organism>
<reference evidence="2" key="1">
    <citation type="journal article" date="2022" name="Front. Genet.">
        <title>Chromosome-Scale Assembly of the Dendrobium nobile Genome Provides Insights Into the Molecular Mechanism of the Biosynthesis of the Medicinal Active Ingredient of Dendrobium.</title>
        <authorList>
            <person name="Xu Q."/>
            <person name="Niu S.-C."/>
            <person name="Li K.-L."/>
            <person name="Zheng P.-J."/>
            <person name="Zhang X.-J."/>
            <person name="Jia Y."/>
            <person name="Liu Y."/>
            <person name="Niu Y.-X."/>
            <person name="Yu L.-H."/>
            <person name="Chen D.-F."/>
            <person name="Zhang G.-Q."/>
        </authorList>
    </citation>
    <scope>NUCLEOTIDE SEQUENCE</scope>
    <source>
        <tissue evidence="2">Leaf</tissue>
    </source>
</reference>
<evidence type="ECO:0000313" key="2">
    <source>
        <dbReference type="EMBL" id="KAI0494658.1"/>
    </source>
</evidence>
<keyword evidence="3" id="KW-1185">Reference proteome</keyword>
<gene>
    <name evidence="2" type="ORF">KFK09_024800</name>
</gene>
<dbReference type="AlphaFoldDB" id="A0A8T3AET0"/>
<evidence type="ECO:0000313" key="3">
    <source>
        <dbReference type="Proteomes" id="UP000829196"/>
    </source>
</evidence>
<dbReference type="EMBL" id="JAGYWB010000017">
    <property type="protein sequence ID" value="KAI0494658.1"/>
    <property type="molecule type" value="Genomic_DNA"/>
</dbReference>
<dbReference type="PANTHER" id="PTHR11439">
    <property type="entry name" value="GAG-POL-RELATED RETROTRANSPOSON"/>
    <property type="match status" value="1"/>
</dbReference>
<proteinExistence type="predicted"/>
<comment type="caution">
    <text evidence="2">The sequence shown here is derived from an EMBL/GenBank/DDBJ whole genome shotgun (WGS) entry which is preliminary data.</text>
</comment>
<dbReference type="SUPFAM" id="SSF56672">
    <property type="entry name" value="DNA/RNA polymerases"/>
    <property type="match status" value="1"/>
</dbReference>
<dbReference type="PANTHER" id="PTHR11439:SF494">
    <property type="entry name" value="CYSTEINE-RICH RLK (RECEPTOR-LIKE PROTEIN KINASE) 8"/>
    <property type="match status" value="1"/>
</dbReference>
<accession>A0A8T3AET0</accession>
<feature type="domain" description="Reverse transcriptase Ty1/copia-type" evidence="1">
    <location>
        <begin position="152"/>
        <end position="275"/>
    </location>
</feature>
<protein>
    <recommendedName>
        <fullName evidence="1">Reverse transcriptase Ty1/copia-type domain-containing protein</fullName>
    </recommendedName>
</protein>
<evidence type="ECO:0000259" key="1">
    <source>
        <dbReference type="Pfam" id="PF07727"/>
    </source>
</evidence>
<dbReference type="CDD" id="cd09272">
    <property type="entry name" value="RNase_HI_RT_Ty1"/>
    <property type="match status" value="1"/>
</dbReference>
<dbReference type="Pfam" id="PF07727">
    <property type="entry name" value="RVT_2"/>
    <property type="match status" value="2"/>
</dbReference>
<dbReference type="Proteomes" id="UP000829196">
    <property type="component" value="Unassembled WGS sequence"/>
</dbReference>
<feature type="domain" description="Reverse transcriptase Ty1/copia-type" evidence="1">
    <location>
        <begin position="54"/>
        <end position="135"/>
    </location>
</feature>
<dbReference type="InterPro" id="IPR043502">
    <property type="entry name" value="DNA/RNA_pol_sf"/>
</dbReference>
<dbReference type="OrthoDB" id="779197at2759"/>
<sequence length="479" mass="54072">MVTRLQTGTLKPRILLDLPHTVHPTPTCFSTANKDLNWRQAMSTEFCALQAQGTWSLVPLPSDQQVIGCKWIYKLKHHADGTIARYKARLVAQGFKQAYGIDYFETFSPDVKHTTNWLFLLVALHYDWSIHQLDVLKIQTSHIMCASCAKPSIYGIKQAPRLWFATLSNYLLAQQFTVSSADPSFFYLHQNGILVYILVYVDDILVNGSDQHYISSLIEKLAQRFQTRTLGSLSKFLGTEFYRTTDGYHLTQKSYITELLHAASMSNCKPLQTPLPSKYPTDPNLHLTLSAYFDSDWAGDHLDRKSTTGYCLLLGAALLAWSIKKQTTVARSSTEAEYRSMATAATDIIWTRRLCEDFLLPQQPTVLFCNNVSAMSIACNPIFHAQTKHIEIDHHFICDCIQANHIAVHHVSTVDQLADIFTKLLSSARMLELRNKLQVVPPFSLRYGVKTTMSTTPLTLCSSPEIQKLSPRHSAPLIA</sequence>